<accession>A0A0W0XMF5</accession>
<dbReference type="AlphaFoldDB" id="A0A0W0XMF5"/>
<dbReference type="InterPro" id="IPR017938">
    <property type="entry name" value="Riboflavin_synthase-like_b-brl"/>
</dbReference>
<keyword evidence="1" id="KW-0560">Oxidoreductase</keyword>
<dbReference type="Pfam" id="PF00175">
    <property type="entry name" value="NAD_binding_1"/>
    <property type="match status" value="1"/>
</dbReference>
<comment type="caution">
    <text evidence="5">The sequence shown here is derived from an EMBL/GenBank/DDBJ whole genome shotgun (WGS) entry which is preliminary data.</text>
</comment>
<evidence type="ECO:0000256" key="3">
    <source>
        <dbReference type="ARBA" id="ARBA00038177"/>
    </source>
</evidence>
<evidence type="ECO:0000313" key="5">
    <source>
        <dbReference type="EMBL" id="KTD45817.1"/>
    </source>
</evidence>
<feature type="domain" description="FAD-binding FR-type" evidence="4">
    <location>
        <begin position="3"/>
        <end position="100"/>
    </location>
</feature>
<dbReference type="GO" id="GO:0016491">
    <property type="term" value="F:oxidoreductase activity"/>
    <property type="evidence" value="ECO:0007669"/>
    <property type="project" value="UniProtKB-KW"/>
</dbReference>
<evidence type="ECO:0000256" key="2">
    <source>
        <dbReference type="ARBA" id="ARBA00023223"/>
    </source>
</evidence>
<dbReference type="GO" id="GO:0008218">
    <property type="term" value="P:bioluminescence"/>
    <property type="evidence" value="ECO:0007669"/>
    <property type="project" value="UniProtKB-KW"/>
</dbReference>
<dbReference type="RefSeq" id="WP_058532577.1">
    <property type="nucleotide sequence ID" value="NZ_CAAAIN010000004.1"/>
</dbReference>
<dbReference type="PATRIC" id="fig|458.5.peg.2723"/>
<dbReference type="InterPro" id="IPR001433">
    <property type="entry name" value="OxRdtase_FAD/NAD-bd"/>
</dbReference>
<comment type="similarity">
    <text evidence="3">Belongs to the Fre/LuxG FAD/NAD(P) flavoprotein oxidoreductase family.</text>
</comment>
<protein>
    <submittedName>
        <fullName evidence="5">CDP-6-deoxy-delta-3,4-glucoseen reductase</fullName>
    </submittedName>
</protein>
<name>A0A0W0XMF5_9GAMM</name>
<dbReference type="PRINTS" id="PR00410">
    <property type="entry name" value="PHEHYDRXLASE"/>
</dbReference>
<sequence length="233" mass="26294">MSIKKTWAQVERVTPLTDSIIELILSPQHFIDYQPGQYLKILCGEDALSFSIANAPLGSHKYELHIRHDQGNPYNQPLFAEIKREGRVQIALPYGDCFLNQLHPDRPVLFLAGGTGFAPVKAMIEQLLATGDARAFALYWGARSQSDLYMDDKVKQWQAHVSRFRYVTLLSGESRENVVSIVQTDYPDTLLNHQIVIAGPFDMVYAIRDALVASGMPREQLFSDAFSFESEDN</sequence>
<dbReference type="OrthoDB" id="9806195at2"/>
<dbReference type="PANTHER" id="PTHR47354">
    <property type="entry name" value="NADH OXIDOREDUCTASE HCR"/>
    <property type="match status" value="1"/>
</dbReference>
<evidence type="ECO:0000259" key="4">
    <source>
        <dbReference type="PROSITE" id="PS51384"/>
    </source>
</evidence>
<dbReference type="STRING" id="458.Lrub_2614"/>
<dbReference type="PANTHER" id="PTHR47354:SF7">
    <property type="entry name" value="NAD(P)H-FLAVIN REDUCTASE"/>
    <property type="match status" value="1"/>
</dbReference>
<dbReference type="Gene3D" id="3.40.50.80">
    <property type="entry name" value="Nucleotide-binding domain of ferredoxin-NADP reductase (FNR) module"/>
    <property type="match status" value="1"/>
</dbReference>
<dbReference type="EMBL" id="LNYT01000022">
    <property type="protein sequence ID" value="KTD45817.1"/>
    <property type="molecule type" value="Genomic_DNA"/>
</dbReference>
<proteinExistence type="inferred from homology"/>
<evidence type="ECO:0000313" key="6">
    <source>
        <dbReference type="Proteomes" id="UP000054608"/>
    </source>
</evidence>
<dbReference type="SUPFAM" id="SSF63380">
    <property type="entry name" value="Riboflavin synthase domain-like"/>
    <property type="match status" value="1"/>
</dbReference>
<reference evidence="5 6" key="1">
    <citation type="submission" date="2015-11" db="EMBL/GenBank/DDBJ databases">
        <title>Genomic analysis of 38 Legionella species identifies large and diverse effector repertoires.</title>
        <authorList>
            <person name="Burstein D."/>
            <person name="Amaro F."/>
            <person name="Zusman T."/>
            <person name="Lifshitz Z."/>
            <person name="Cohen O."/>
            <person name="Gilbert J.A."/>
            <person name="Pupko T."/>
            <person name="Shuman H.A."/>
            <person name="Segal G."/>
        </authorList>
    </citation>
    <scope>NUCLEOTIDE SEQUENCE [LARGE SCALE GENOMIC DNA]</scope>
    <source>
        <strain evidence="5 6">WA-270A-C2</strain>
    </source>
</reference>
<dbReference type="InterPro" id="IPR050415">
    <property type="entry name" value="MRET"/>
</dbReference>
<dbReference type="Gene3D" id="2.40.30.10">
    <property type="entry name" value="Translation factors"/>
    <property type="match status" value="1"/>
</dbReference>
<dbReference type="InterPro" id="IPR017927">
    <property type="entry name" value="FAD-bd_FR_type"/>
</dbReference>
<keyword evidence="2" id="KW-0455">Luminescence</keyword>
<evidence type="ECO:0000256" key="1">
    <source>
        <dbReference type="ARBA" id="ARBA00023002"/>
    </source>
</evidence>
<dbReference type="InterPro" id="IPR039261">
    <property type="entry name" value="FNR_nucleotide-bd"/>
</dbReference>
<dbReference type="Proteomes" id="UP000054608">
    <property type="component" value="Unassembled WGS sequence"/>
</dbReference>
<dbReference type="CDD" id="cd06189">
    <property type="entry name" value="flavin_oxioreductase"/>
    <property type="match status" value="1"/>
</dbReference>
<dbReference type="PROSITE" id="PS51384">
    <property type="entry name" value="FAD_FR"/>
    <property type="match status" value="1"/>
</dbReference>
<organism evidence="5 6">
    <name type="scientific">Legionella rubrilucens</name>
    <dbReference type="NCBI Taxonomy" id="458"/>
    <lineage>
        <taxon>Bacteria</taxon>
        <taxon>Pseudomonadati</taxon>
        <taxon>Pseudomonadota</taxon>
        <taxon>Gammaproteobacteria</taxon>
        <taxon>Legionellales</taxon>
        <taxon>Legionellaceae</taxon>
        <taxon>Legionella</taxon>
    </lineage>
</organism>
<keyword evidence="6" id="KW-1185">Reference proteome</keyword>
<dbReference type="SUPFAM" id="SSF52343">
    <property type="entry name" value="Ferredoxin reductase-like, C-terminal NADP-linked domain"/>
    <property type="match status" value="1"/>
</dbReference>
<gene>
    <name evidence="5" type="ORF">Lrub_2614</name>
</gene>